<dbReference type="Proteomes" id="UP000503011">
    <property type="component" value="Chromosome"/>
</dbReference>
<dbReference type="Pfam" id="PF04892">
    <property type="entry name" value="VanZ"/>
    <property type="match status" value="1"/>
</dbReference>
<evidence type="ECO:0000313" key="4">
    <source>
        <dbReference type="Proteomes" id="UP000503011"/>
    </source>
</evidence>
<keyword evidence="4" id="KW-1185">Reference proteome</keyword>
<dbReference type="EMBL" id="AP022871">
    <property type="protein sequence ID" value="BCB85868.1"/>
    <property type="molecule type" value="Genomic_DNA"/>
</dbReference>
<keyword evidence="1" id="KW-1133">Transmembrane helix</keyword>
<feature type="transmembrane region" description="Helical" evidence="1">
    <location>
        <begin position="12"/>
        <end position="29"/>
    </location>
</feature>
<sequence length="187" mass="19421">MLGWANDFLAQPWPALTFLVLTLVAAVAHRPAARRLGWAPWPTLGAMLGAAAIATLTLLPAPGTPIGGPDLSAIGSCAWALFDPPALWQALTTTADRGERVGNVLMFVPMTFFAVLASRRPGLIAGVAVLVPVAIEFTQVVMSAGRACIANDWVNNAIGAVLGVLLGIIATRVSTRQHAGVGESPPR</sequence>
<dbReference type="KEGG" id="psuu:Psuf_031810"/>
<keyword evidence="1" id="KW-0472">Membrane</keyword>
<reference evidence="3 4" key="1">
    <citation type="submission" date="2020-03" db="EMBL/GenBank/DDBJ databases">
        <title>Whole genome shotgun sequence of Phytohabitans suffuscus NBRC 105367.</title>
        <authorList>
            <person name="Komaki H."/>
            <person name="Tamura T."/>
        </authorList>
    </citation>
    <scope>NUCLEOTIDE SEQUENCE [LARGE SCALE GENOMIC DNA]</scope>
    <source>
        <strain evidence="3 4">NBRC 105367</strain>
    </source>
</reference>
<name>A0A6F8YIS6_9ACTN</name>
<feature type="transmembrane region" description="Helical" evidence="1">
    <location>
        <begin position="153"/>
        <end position="173"/>
    </location>
</feature>
<gene>
    <name evidence="3" type="ORF">Psuf_031810</name>
</gene>
<dbReference type="AlphaFoldDB" id="A0A6F8YIS6"/>
<evidence type="ECO:0000256" key="1">
    <source>
        <dbReference type="SAM" id="Phobius"/>
    </source>
</evidence>
<evidence type="ECO:0000313" key="3">
    <source>
        <dbReference type="EMBL" id="BCB85868.1"/>
    </source>
</evidence>
<feature type="transmembrane region" description="Helical" evidence="1">
    <location>
        <begin position="41"/>
        <end position="59"/>
    </location>
</feature>
<evidence type="ECO:0000259" key="2">
    <source>
        <dbReference type="Pfam" id="PF04892"/>
    </source>
</evidence>
<dbReference type="InterPro" id="IPR006976">
    <property type="entry name" value="VanZ-like"/>
</dbReference>
<protein>
    <recommendedName>
        <fullName evidence="2">VanZ-like domain-containing protein</fullName>
    </recommendedName>
</protein>
<dbReference type="RefSeq" id="WP_173157670.1">
    <property type="nucleotide sequence ID" value="NZ_AP022871.1"/>
</dbReference>
<accession>A0A6F8YIS6</accession>
<reference evidence="3 4" key="2">
    <citation type="submission" date="2020-03" db="EMBL/GenBank/DDBJ databases">
        <authorList>
            <person name="Ichikawa N."/>
            <person name="Kimura A."/>
            <person name="Kitahashi Y."/>
            <person name="Uohara A."/>
        </authorList>
    </citation>
    <scope>NUCLEOTIDE SEQUENCE [LARGE SCALE GENOMIC DNA]</scope>
    <source>
        <strain evidence="3 4">NBRC 105367</strain>
    </source>
</reference>
<feature type="domain" description="VanZ-like" evidence="2">
    <location>
        <begin position="95"/>
        <end position="169"/>
    </location>
</feature>
<keyword evidence="1" id="KW-0812">Transmembrane</keyword>
<organism evidence="3 4">
    <name type="scientific">Phytohabitans suffuscus</name>
    <dbReference type="NCBI Taxonomy" id="624315"/>
    <lineage>
        <taxon>Bacteria</taxon>
        <taxon>Bacillati</taxon>
        <taxon>Actinomycetota</taxon>
        <taxon>Actinomycetes</taxon>
        <taxon>Micromonosporales</taxon>
        <taxon>Micromonosporaceae</taxon>
    </lineage>
</organism>
<proteinExistence type="predicted"/>
<feature type="transmembrane region" description="Helical" evidence="1">
    <location>
        <begin position="123"/>
        <end position="141"/>
    </location>
</feature>